<reference evidence="9" key="1">
    <citation type="submission" date="2023-08" db="EMBL/GenBank/DDBJ databases">
        <title>A de novo genome assembly of Solanum verrucosum Schlechtendal, a Mexican diploid species geographically isolated from the other diploid A-genome species in potato relatives.</title>
        <authorList>
            <person name="Hosaka K."/>
        </authorList>
    </citation>
    <scope>NUCLEOTIDE SEQUENCE</scope>
    <source>
        <tissue evidence="9">Young leaves</tissue>
    </source>
</reference>
<evidence type="ECO:0000313" key="10">
    <source>
        <dbReference type="Proteomes" id="UP001234989"/>
    </source>
</evidence>
<dbReference type="InterPro" id="IPR043128">
    <property type="entry name" value="Rev_trsase/Diguanyl_cyclase"/>
</dbReference>
<dbReference type="CDD" id="cd01647">
    <property type="entry name" value="RT_LTR"/>
    <property type="match status" value="1"/>
</dbReference>
<evidence type="ECO:0000256" key="6">
    <source>
        <dbReference type="ARBA" id="ARBA00022918"/>
    </source>
</evidence>
<evidence type="ECO:0000256" key="3">
    <source>
        <dbReference type="ARBA" id="ARBA00022722"/>
    </source>
</evidence>
<dbReference type="GO" id="GO:0004519">
    <property type="term" value="F:endonuclease activity"/>
    <property type="evidence" value="ECO:0007669"/>
    <property type="project" value="UniProtKB-KW"/>
</dbReference>
<dbReference type="InterPro" id="IPR043502">
    <property type="entry name" value="DNA/RNA_pol_sf"/>
</dbReference>
<dbReference type="SUPFAM" id="SSF56672">
    <property type="entry name" value="DNA/RNA polymerases"/>
    <property type="match status" value="1"/>
</dbReference>
<dbReference type="InterPro" id="IPR053134">
    <property type="entry name" value="RNA-dir_DNA_polymerase"/>
</dbReference>
<name>A0AAF1A411_SOLVR</name>
<keyword evidence="6" id="KW-0695">RNA-directed DNA polymerase</keyword>
<evidence type="ECO:0000256" key="2">
    <source>
        <dbReference type="ARBA" id="ARBA00022695"/>
    </source>
</evidence>
<feature type="domain" description="Reverse transcriptase" evidence="7">
    <location>
        <begin position="36"/>
        <end position="174"/>
    </location>
</feature>
<keyword evidence="1" id="KW-0808">Transferase</keyword>
<organism evidence="9 10">
    <name type="scientific">Solanum verrucosum</name>
    <dbReference type="NCBI Taxonomy" id="315347"/>
    <lineage>
        <taxon>Eukaryota</taxon>
        <taxon>Viridiplantae</taxon>
        <taxon>Streptophyta</taxon>
        <taxon>Embryophyta</taxon>
        <taxon>Tracheophyta</taxon>
        <taxon>Spermatophyta</taxon>
        <taxon>Magnoliopsida</taxon>
        <taxon>eudicotyledons</taxon>
        <taxon>Gunneridae</taxon>
        <taxon>Pentapetalae</taxon>
        <taxon>asterids</taxon>
        <taxon>lamiids</taxon>
        <taxon>Solanales</taxon>
        <taxon>Solanaceae</taxon>
        <taxon>Solanoideae</taxon>
        <taxon>Solaneae</taxon>
        <taxon>Solanum</taxon>
    </lineage>
</organism>
<proteinExistence type="predicted"/>
<keyword evidence="3" id="KW-0540">Nuclease</keyword>
<dbReference type="CDD" id="cd09274">
    <property type="entry name" value="RNase_HI_RT_Ty3"/>
    <property type="match status" value="1"/>
</dbReference>
<dbReference type="Proteomes" id="UP001234989">
    <property type="component" value="Chromosome 12"/>
</dbReference>
<evidence type="ECO:0000313" key="9">
    <source>
        <dbReference type="EMBL" id="WMV59719.1"/>
    </source>
</evidence>
<keyword evidence="5" id="KW-0378">Hydrolase</keyword>
<keyword evidence="2" id="KW-0548">Nucleotidyltransferase</keyword>
<dbReference type="Pfam" id="PF00078">
    <property type="entry name" value="RVT_1"/>
    <property type="match status" value="1"/>
</dbReference>
<evidence type="ECO:0000256" key="5">
    <source>
        <dbReference type="ARBA" id="ARBA00022801"/>
    </source>
</evidence>
<gene>
    <name evidence="9" type="ORF">MTR67_053104</name>
</gene>
<dbReference type="Gene3D" id="3.30.70.270">
    <property type="match status" value="1"/>
</dbReference>
<keyword evidence="10" id="KW-1185">Reference proteome</keyword>
<evidence type="ECO:0000256" key="4">
    <source>
        <dbReference type="ARBA" id="ARBA00022759"/>
    </source>
</evidence>
<feature type="domain" description="Reverse transcriptase RNase H-like" evidence="8">
    <location>
        <begin position="207"/>
        <end position="240"/>
    </location>
</feature>
<keyword evidence="4" id="KW-0255">Endonuclease</keyword>
<dbReference type="Gene3D" id="3.10.10.10">
    <property type="entry name" value="HIV Type 1 Reverse Transcriptase, subunit A, domain 1"/>
    <property type="match status" value="1"/>
</dbReference>
<dbReference type="InterPro" id="IPR000477">
    <property type="entry name" value="RT_dom"/>
</dbReference>
<dbReference type="Pfam" id="PF17917">
    <property type="entry name" value="RT_RNaseH"/>
    <property type="match status" value="1"/>
</dbReference>
<dbReference type="AlphaFoldDB" id="A0AAF1A411"/>
<dbReference type="GO" id="GO:0003964">
    <property type="term" value="F:RNA-directed DNA polymerase activity"/>
    <property type="evidence" value="ECO:0007669"/>
    <property type="project" value="UniProtKB-KW"/>
</dbReference>
<dbReference type="PANTHER" id="PTHR24559:SF444">
    <property type="entry name" value="REVERSE TRANSCRIPTASE DOMAIN-CONTAINING PROTEIN"/>
    <property type="match status" value="1"/>
</dbReference>
<dbReference type="PANTHER" id="PTHR24559">
    <property type="entry name" value="TRANSPOSON TY3-I GAG-POL POLYPROTEIN"/>
    <property type="match status" value="1"/>
</dbReference>
<protein>
    <submittedName>
        <fullName evidence="9">Uncharacterized protein</fullName>
    </submittedName>
</protein>
<dbReference type="InterPro" id="IPR041373">
    <property type="entry name" value="RT_RNaseH"/>
</dbReference>
<evidence type="ECO:0000259" key="8">
    <source>
        <dbReference type="Pfam" id="PF17917"/>
    </source>
</evidence>
<dbReference type="GO" id="GO:0016787">
    <property type="term" value="F:hydrolase activity"/>
    <property type="evidence" value="ECO:0007669"/>
    <property type="project" value="UniProtKB-KW"/>
</dbReference>
<evidence type="ECO:0000256" key="1">
    <source>
        <dbReference type="ARBA" id="ARBA00022679"/>
    </source>
</evidence>
<sequence>MAPTELRELKAQIQELLDKGFIRPSASPWGAPVLFIKNKDVSMRMCIYYRQFNMVTIRNKYHLLRIDDLFDQLQGATIFSKIDLRSDYHQLKVRPEDVPKTTFRTRYGHYEFLVMSFGLTNALAAFMSLMNEVFKPFLDSFIIVFIDDILAYSKSVEEHVDHLRIVLVFLGNKGKDFIVYCDASHSGLGVVLMPDNNVIAYASHQFKCEVFTDHRSLQHLFTQKDLNLRQRRWMELLKDYDVIIQYHPGKANMVADALSRKAGMKKNIAEFVANCQNCQQVKYEHQRPACLLQRIPIFGMEVGKDNNGFCG</sequence>
<evidence type="ECO:0000259" key="7">
    <source>
        <dbReference type="Pfam" id="PF00078"/>
    </source>
</evidence>
<dbReference type="EMBL" id="CP133623">
    <property type="protein sequence ID" value="WMV59719.1"/>
    <property type="molecule type" value="Genomic_DNA"/>
</dbReference>
<accession>A0AAF1A411</accession>